<reference evidence="2 3" key="1">
    <citation type="journal article" date="2019" name="Commun. Biol.">
        <title>The bagworm genome reveals a unique fibroin gene that provides high tensile strength.</title>
        <authorList>
            <person name="Kono N."/>
            <person name="Nakamura H."/>
            <person name="Ohtoshi R."/>
            <person name="Tomita M."/>
            <person name="Numata K."/>
            <person name="Arakawa K."/>
        </authorList>
    </citation>
    <scope>NUCLEOTIDE SEQUENCE [LARGE SCALE GENOMIC DNA]</scope>
</reference>
<protein>
    <submittedName>
        <fullName evidence="2">Uncharacterized protein</fullName>
    </submittedName>
</protein>
<name>A0A4C1Y2F1_EUMVA</name>
<feature type="region of interest" description="Disordered" evidence="1">
    <location>
        <begin position="1"/>
        <end position="31"/>
    </location>
</feature>
<evidence type="ECO:0000313" key="3">
    <source>
        <dbReference type="Proteomes" id="UP000299102"/>
    </source>
</evidence>
<keyword evidence="3" id="KW-1185">Reference proteome</keyword>
<dbReference type="AlphaFoldDB" id="A0A4C1Y2F1"/>
<dbReference type="Proteomes" id="UP000299102">
    <property type="component" value="Unassembled WGS sequence"/>
</dbReference>
<dbReference type="EMBL" id="BGZK01001016">
    <property type="protein sequence ID" value="GBP68565.1"/>
    <property type="molecule type" value="Genomic_DNA"/>
</dbReference>
<sequence length="116" mass="13044">MEKETQPKDASKFSERAVPRRAVRNNNCFGRDKGQVRAHDRVRLYMCGRRRRSLDGSITTVPNLRATCSEFNRSEAYFGIDSRRGLAERVREEGGSSCPTPESPPSRAALREALTG</sequence>
<feature type="region of interest" description="Disordered" evidence="1">
    <location>
        <begin position="88"/>
        <end position="116"/>
    </location>
</feature>
<evidence type="ECO:0000256" key="1">
    <source>
        <dbReference type="SAM" id="MobiDB-lite"/>
    </source>
</evidence>
<gene>
    <name evidence="2" type="ORF">EVAR_46905_1</name>
</gene>
<evidence type="ECO:0000313" key="2">
    <source>
        <dbReference type="EMBL" id="GBP68565.1"/>
    </source>
</evidence>
<proteinExistence type="predicted"/>
<organism evidence="2 3">
    <name type="scientific">Eumeta variegata</name>
    <name type="common">Bagworm moth</name>
    <name type="synonym">Eumeta japonica</name>
    <dbReference type="NCBI Taxonomy" id="151549"/>
    <lineage>
        <taxon>Eukaryota</taxon>
        <taxon>Metazoa</taxon>
        <taxon>Ecdysozoa</taxon>
        <taxon>Arthropoda</taxon>
        <taxon>Hexapoda</taxon>
        <taxon>Insecta</taxon>
        <taxon>Pterygota</taxon>
        <taxon>Neoptera</taxon>
        <taxon>Endopterygota</taxon>
        <taxon>Lepidoptera</taxon>
        <taxon>Glossata</taxon>
        <taxon>Ditrysia</taxon>
        <taxon>Tineoidea</taxon>
        <taxon>Psychidae</taxon>
        <taxon>Oiketicinae</taxon>
        <taxon>Eumeta</taxon>
    </lineage>
</organism>
<accession>A0A4C1Y2F1</accession>
<feature type="compositionally biased region" description="Basic and acidic residues" evidence="1">
    <location>
        <begin position="1"/>
        <end position="18"/>
    </location>
</feature>
<comment type="caution">
    <text evidence="2">The sequence shown here is derived from an EMBL/GenBank/DDBJ whole genome shotgun (WGS) entry which is preliminary data.</text>
</comment>